<dbReference type="AlphaFoldDB" id="A0A075FWE2"/>
<feature type="region of interest" description="Disordered" evidence="8">
    <location>
        <begin position="315"/>
        <end position="355"/>
    </location>
</feature>
<dbReference type="PRINTS" id="PR00169">
    <property type="entry name" value="KCHANNEL"/>
</dbReference>
<dbReference type="GO" id="GO:0005249">
    <property type="term" value="F:voltage-gated potassium channel activity"/>
    <property type="evidence" value="ECO:0007669"/>
    <property type="project" value="InterPro"/>
</dbReference>
<evidence type="ECO:0000256" key="6">
    <source>
        <dbReference type="ARBA" id="ARBA00023136"/>
    </source>
</evidence>
<dbReference type="Gene3D" id="1.20.120.350">
    <property type="entry name" value="Voltage-gated potassium channels. Chain C"/>
    <property type="match status" value="1"/>
</dbReference>
<dbReference type="InterPro" id="IPR028325">
    <property type="entry name" value="VG_K_chnl"/>
</dbReference>
<feature type="transmembrane region" description="Helical" evidence="9">
    <location>
        <begin position="242"/>
        <end position="267"/>
    </location>
</feature>
<keyword evidence="7" id="KW-0407">Ion channel</keyword>
<keyword evidence="3 9" id="KW-0812">Transmembrane</keyword>
<evidence type="ECO:0000256" key="3">
    <source>
        <dbReference type="ARBA" id="ARBA00022692"/>
    </source>
</evidence>
<proteinExistence type="predicted"/>
<dbReference type="PANTHER" id="PTHR11537:SF254">
    <property type="entry name" value="POTASSIUM VOLTAGE-GATED CHANNEL PROTEIN SHAB"/>
    <property type="match status" value="1"/>
</dbReference>
<dbReference type="InterPro" id="IPR027359">
    <property type="entry name" value="Volt_channel_dom_sf"/>
</dbReference>
<reference evidence="11" key="1">
    <citation type="journal article" date="2014" name="Genome Biol. Evol.">
        <title>Pangenome evidence for extensive interdomain horizontal transfer affecting lineage core and shell genes in uncultured planktonic thaumarchaeota and euryarchaeota.</title>
        <authorList>
            <person name="Deschamps P."/>
            <person name="Zivanovic Y."/>
            <person name="Moreira D."/>
            <person name="Rodriguez-Valera F."/>
            <person name="Lopez-Garcia P."/>
        </authorList>
    </citation>
    <scope>NUCLEOTIDE SEQUENCE</scope>
</reference>
<feature type="transmembrane region" description="Helical" evidence="9">
    <location>
        <begin position="176"/>
        <end position="197"/>
    </location>
</feature>
<dbReference type="Pfam" id="PF07885">
    <property type="entry name" value="Ion_trans_2"/>
    <property type="match status" value="1"/>
</dbReference>
<evidence type="ECO:0000256" key="4">
    <source>
        <dbReference type="ARBA" id="ARBA00022989"/>
    </source>
</evidence>
<dbReference type="SUPFAM" id="SSF81324">
    <property type="entry name" value="Voltage-gated potassium channels"/>
    <property type="match status" value="1"/>
</dbReference>
<keyword evidence="6 9" id="KW-0472">Membrane</keyword>
<dbReference type="PANTHER" id="PTHR11537">
    <property type="entry name" value="VOLTAGE-GATED POTASSIUM CHANNEL"/>
    <property type="match status" value="1"/>
</dbReference>
<feature type="transmembrane region" description="Helical" evidence="9">
    <location>
        <begin position="86"/>
        <end position="105"/>
    </location>
</feature>
<keyword evidence="4 9" id="KW-1133">Transmembrane helix</keyword>
<evidence type="ECO:0000256" key="1">
    <source>
        <dbReference type="ARBA" id="ARBA00004141"/>
    </source>
</evidence>
<evidence type="ECO:0000256" key="7">
    <source>
        <dbReference type="ARBA" id="ARBA00023303"/>
    </source>
</evidence>
<accession>A0A075FWE2</accession>
<keyword evidence="5" id="KW-0406">Ion transport</keyword>
<feature type="transmembrane region" description="Helical" evidence="9">
    <location>
        <begin position="57"/>
        <end position="74"/>
    </location>
</feature>
<organism evidence="11">
    <name type="scientific">uncultured marine group II/III euryarchaeote AD1000_68_A10</name>
    <dbReference type="NCBI Taxonomy" id="1457799"/>
    <lineage>
        <taxon>Archaea</taxon>
        <taxon>Methanobacteriati</taxon>
        <taxon>Methanobacteriota</taxon>
        <taxon>environmental samples</taxon>
    </lineage>
</organism>
<evidence type="ECO:0000259" key="10">
    <source>
        <dbReference type="Pfam" id="PF07885"/>
    </source>
</evidence>
<dbReference type="InterPro" id="IPR013099">
    <property type="entry name" value="K_chnl_dom"/>
</dbReference>
<name>A0A075FWE2_9EURY</name>
<dbReference type="Gene3D" id="1.20.5.110">
    <property type="match status" value="1"/>
</dbReference>
<feature type="transmembrane region" description="Helical" evidence="9">
    <location>
        <begin position="126"/>
        <end position="148"/>
    </location>
</feature>
<evidence type="ECO:0000256" key="8">
    <source>
        <dbReference type="SAM" id="MobiDB-lite"/>
    </source>
</evidence>
<feature type="compositionally biased region" description="Basic and acidic residues" evidence="8">
    <location>
        <begin position="324"/>
        <end position="344"/>
    </location>
</feature>
<dbReference type="GO" id="GO:0001508">
    <property type="term" value="P:action potential"/>
    <property type="evidence" value="ECO:0007669"/>
    <property type="project" value="TreeGrafter"/>
</dbReference>
<evidence type="ECO:0000256" key="2">
    <source>
        <dbReference type="ARBA" id="ARBA00022448"/>
    </source>
</evidence>
<evidence type="ECO:0000313" key="11">
    <source>
        <dbReference type="EMBL" id="AIE95589.1"/>
    </source>
</evidence>
<dbReference type="EMBL" id="KF900455">
    <property type="protein sequence ID" value="AIE95589.1"/>
    <property type="molecule type" value="Genomic_DNA"/>
</dbReference>
<dbReference type="Gene3D" id="1.10.287.70">
    <property type="match status" value="1"/>
</dbReference>
<evidence type="ECO:0000256" key="5">
    <source>
        <dbReference type="ARBA" id="ARBA00023065"/>
    </source>
</evidence>
<comment type="subcellular location">
    <subcellularLocation>
        <location evidence="1">Membrane</location>
        <topology evidence="1">Multi-pass membrane protein</topology>
    </subcellularLocation>
</comment>
<dbReference type="GO" id="GO:0008076">
    <property type="term" value="C:voltage-gated potassium channel complex"/>
    <property type="evidence" value="ECO:0007669"/>
    <property type="project" value="InterPro"/>
</dbReference>
<keyword evidence="2" id="KW-0813">Transport</keyword>
<evidence type="ECO:0000256" key="9">
    <source>
        <dbReference type="SAM" id="Phobius"/>
    </source>
</evidence>
<sequence>MKNLSTMIEPWRNDVAPLRAHRTLKNSSSPLHLMTEEEEVVVDDKTFWWSNWIQVENLELIFSLISIGFVIFVIQEDLVNTNPTLFWIVAILDLAIVGFFVAELAKDLSLTEDRSEWWRAQSWGMAGLTPVILAAIPEISVVVLLRLVHLTKVYSLATNLLGLQETSEESPVQRQIQHLIFVVTAIGFAGGFIAYLFEQHASKAACGDTCIETLPEAMWWAITTATTVGYGDYAPVTHGGRAVAIFLMFTGIALYGLLTATLSQLIWARGRKFGKNGQEHVDSSEMIERLERLADMRRDGWLTATEFHDAKASVLTGKMPGGSKPRDIESRAPIPRDERRERRAAARAGFLDEEE</sequence>
<gene>
    <name evidence="11" type="primary">kch</name>
    <name evidence="11" type="synonym">mthK</name>
    <name evidence="11" type="synonym">pch</name>
    <name evidence="11" type="synonym">trkA</name>
</gene>
<feature type="domain" description="Potassium channel" evidence="10">
    <location>
        <begin position="191"/>
        <end position="267"/>
    </location>
</feature>
<protein>
    <submittedName>
        <fullName evidence="11">Ion transport 2 domain-containing protein (Kch, trkA, mthK, pch)</fullName>
    </submittedName>
</protein>